<accession>A0A8S1JXV2</accession>
<keyword evidence="2" id="KW-1185">Reference proteome</keyword>
<dbReference type="OrthoDB" id="1874341at2759"/>
<protein>
    <submittedName>
        <fullName evidence="1">Uncharacterized protein</fullName>
    </submittedName>
</protein>
<dbReference type="Proteomes" id="UP000692954">
    <property type="component" value="Unassembled WGS sequence"/>
</dbReference>
<reference evidence="1" key="1">
    <citation type="submission" date="2021-01" db="EMBL/GenBank/DDBJ databases">
        <authorList>
            <consortium name="Genoscope - CEA"/>
            <person name="William W."/>
        </authorList>
    </citation>
    <scope>NUCLEOTIDE SEQUENCE</scope>
</reference>
<dbReference type="EMBL" id="CAJJDN010000002">
    <property type="protein sequence ID" value="CAD8047453.1"/>
    <property type="molecule type" value="Genomic_DNA"/>
</dbReference>
<name>A0A8S1JXV2_9CILI</name>
<sequence length="902" mass="106934">MMPQQSSFQSLFDNITGQINRGEGQSALVEIDRQLKKPKFNQAEKKKLQLLKALILIKLGALGEAIKILNENLNEVDSEIIQFHFDLCKDLNIMDIYFDKFKPQTPEQIKEYYFQLIQAHRFQDASQNSLKFYNQEGKKNQELLMEFIVLQSQKEDMGGKITEMFLDTVAKNIKLENNLELCNNKELGTQLIKFQLKYYQNQKNKNVQKVQQILDNYGLLFIEYQYNAAISLWIYQNNPTDFTYEQTLKYHYQVYNSLATEQILINFECQEQIVLAFYTETFQLEIEQIEIPFQIVPKDKLLSHIYNSCQLLLKSIKNSLALKQLILISLKILNLSQNSNVEETLRLVELFFKCQGDKYTFCAELFKAIPKLKLHQEIYNIIQNVKTQSQSKEAQTIAHINLKKLEIYISQEPTKYLDELIQLYSSYAVPEKVEKGDRLLQDEYLMIAIDILYDVNDFKKMIKSLELIDIGLKNSPYNFDFLFRQIIILCELGLLEQAIESLTRLDIKGVQFETLGMTYAKAFLEFGNNSDQVEIKNQQALLFYLDNVRESKKNLLTSLKMMNYVPFESFYQFEKWISNSYVKLIYYFVQCNLFNNEKQKQQCNLEYFCQQIQNKLKTPSTFSIQETHFQSYFIREFHNNKLKYDNYIGIYQSQTQLLLETLFLCYNNSIQELKNDIQEVQNVLNVYKNIVNIQQNYKEFELSYRNQLPNQPLPIKYLIDYKEFINYERELRLSIGRFYITLFKPQNDIPTNDYQVDLSKIQDITKIIQKVINNDEIPSNSIRILNRFYKHTFPVLIILIKQSDEIKKKIFSLQKKAQGETKNNLEKAHKQIAQTLNTFREELVKFSNNWLLHLKNELQKQIKEQLNKGIKNLQMIETLDSNFQFQASYTQTLIEEKLKQLR</sequence>
<dbReference type="InterPro" id="IPR019183">
    <property type="entry name" value="NAA25_NatB_aux_su"/>
</dbReference>
<dbReference type="AlphaFoldDB" id="A0A8S1JXV2"/>
<organism evidence="1 2">
    <name type="scientific">Paramecium sonneborni</name>
    <dbReference type="NCBI Taxonomy" id="65129"/>
    <lineage>
        <taxon>Eukaryota</taxon>
        <taxon>Sar</taxon>
        <taxon>Alveolata</taxon>
        <taxon>Ciliophora</taxon>
        <taxon>Intramacronucleata</taxon>
        <taxon>Oligohymenophorea</taxon>
        <taxon>Peniculida</taxon>
        <taxon>Parameciidae</taxon>
        <taxon>Paramecium</taxon>
    </lineage>
</organism>
<evidence type="ECO:0000313" key="2">
    <source>
        <dbReference type="Proteomes" id="UP000692954"/>
    </source>
</evidence>
<gene>
    <name evidence="1" type="ORF">PSON_ATCC_30995.1.T0020400</name>
</gene>
<dbReference type="Pfam" id="PF09797">
    <property type="entry name" value="NatB_MDM20"/>
    <property type="match status" value="1"/>
</dbReference>
<proteinExistence type="predicted"/>
<comment type="caution">
    <text evidence="1">The sequence shown here is derived from an EMBL/GenBank/DDBJ whole genome shotgun (WGS) entry which is preliminary data.</text>
</comment>
<evidence type="ECO:0000313" key="1">
    <source>
        <dbReference type="EMBL" id="CAD8047453.1"/>
    </source>
</evidence>